<sequence length="141" mass="14843">MADPVLLKQAVIDALTAIPGLGGRVHDGALTKAAATDSAGYVLPYVVLFAGIGDNPQETTARGDTPTGALVFDFQTTCVGPGTGQSAGVARDVRTALLNLRIGRGTVRKNPDGFDQPTPVREEGVTPVRYMLPQQWRLITN</sequence>
<evidence type="ECO:0000313" key="1">
    <source>
        <dbReference type="EMBL" id="MDN4611951.1"/>
    </source>
</evidence>
<name>A0ABT8K3C8_9MICC</name>
<protein>
    <recommendedName>
        <fullName evidence="3">DUF3168 domain-containing protein</fullName>
    </recommendedName>
</protein>
<accession>A0ABT8K3C8</accession>
<dbReference type="EMBL" id="JAROCG010000001">
    <property type="protein sequence ID" value="MDN4611951.1"/>
    <property type="molecule type" value="Genomic_DNA"/>
</dbReference>
<evidence type="ECO:0008006" key="3">
    <source>
        <dbReference type="Google" id="ProtNLM"/>
    </source>
</evidence>
<evidence type="ECO:0000313" key="2">
    <source>
        <dbReference type="Proteomes" id="UP001174209"/>
    </source>
</evidence>
<comment type="caution">
    <text evidence="1">The sequence shown here is derived from an EMBL/GenBank/DDBJ whole genome shotgun (WGS) entry which is preliminary data.</text>
</comment>
<gene>
    <name evidence="1" type="ORF">P5G52_13865</name>
</gene>
<dbReference type="RefSeq" id="WP_301228297.1">
    <property type="nucleotide sequence ID" value="NZ_JAROCG010000001.1"/>
</dbReference>
<reference evidence="1" key="1">
    <citation type="submission" date="2023-06" db="EMBL/GenBank/DDBJ databases">
        <title>MT1 and MT2 Draft Genomes of Novel Species.</title>
        <authorList>
            <person name="Venkateswaran K."/>
        </authorList>
    </citation>
    <scope>NUCLEOTIDE SEQUENCE</scope>
    <source>
        <strain evidence="1">IIF3SC-B10</strain>
    </source>
</reference>
<dbReference type="Proteomes" id="UP001174209">
    <property type="component" value="Unassembled WGS sequence"/>
</dbReference>
<organism evidence="1 2">
    <name type="scientific">Arthrobacter burdickii</name>
    <dbReference type="NCBI Taxonomy" id="3035920"/>
    <lineage>
        <taxon>Bacteria</taxon>
        <taxon>Bacillati</taxon>
        <taxon>Actinomycetota</taxon>
        <taxon>Actinomycetes</taxon>
        <taxon>Micrococcales</taxon>
        <taxon>Micrococcaceae</taxon>
        <taxon>Arthrobacter</taxon>
    </lineage>
</organism>
<keyword evidence="2" id="KW-1185">Reference proteome</keyword>
<proteinExistence type="predicted"/>